<dbReference type="PANTHER" id="PTHR33630">
    <property type="entry name" value="CUTINASE RV1984C-RELATED-RELATED"/>
    <property type="match status" value="1"/>
</dbReference>
<evidence type="ECO:0000256" key="3">
    <source>
        <dbReference type="SAM" id="SignalP"/>
    </source>
</evidence>
<keyword evidence="5" id="KW-1185">Reference proteome</keyword>
<dbReference type="Pfam" id="PF01083">
    <property type="entry name" value="Cutinase"/>
    <property type="match status" value="1"/>
</dbReference>
<dbReference type="SMART" id="SM01110">
    <property type="entry name" value="Cutinase"/>
    <property type="match status" value="1"/>
</dbReference>
<dbReference type="SUPFAM" id="SSF53474">
    <property type="entry name" value="alpha/beta-Hydrolases"/>
    <property type="match status" value="1"/>
</dbReference>
<evidence type="ECO:0000313" key="5">
    <source>
        <dbReference type="Proteomes" id="UP000799302"/>
    </source>
</evidence>
<keyword evidence="3" id="KW-0732">Signal</keyword>
<reference evidence="4" key="1">
    <citation type="journal article" date="2020" name="Stud. Mycol.">
        <title>101 Dothideomycetes genomes: a test case for predicting lifestyles and emergence of pathogens.</title>
        <authorList>
            <person name="Haridas S."/>
            <person name="Albert R."/>
            <person name="Binder M."/>
            <person name="Bloem J."/>
            <person name="Labutti K."/>
            <person name="Salamov A."/>
            <person name="Andreopoulos B."/>
            <person name="Baker S."/>
            <person name="Barry K."/>
            <person name="Bills G."/>
            <person name="Bluhm B."/>
            <person name="Cannon C."/>
            <person name="Castanera R."/>
            <person name="Culley D."/>
            <person name="Daum C."/>
            <person name="Ezra D."/>
            <person name="Gonzalez J."/>
            <person name="Henrissat B."/>
            <person name="Kuo A."/>
            <person name="Liang C."/>
            <person name="Lipzen A."/>
            <person name="Lutzoni F."/>
            <person name="Magnuson J."/>
            <person name="Mondo S."/>
            <person name="Nolan M."/>
            <person name="Ohm R."/>
            <person name="Pangilinan J."/>
            <person name="Park H.-J."/>
            <person name="Ramirez L."/>
            <person name="Alfaro M."/>
            <person name="Sun H."/>
            <person name="Tritt A."/>
            <person name="Yoshinaga Y."/>
            <person name="Zwiers L.-H."/>
            <person name="Turgeon B."/>
            <person name="Goodwin S."/>
            <person name="Spatafora J."/>
            <person name="Crous P."/>
            <person name="Grigoriev I."/>
        </authorList>
    </citation>
    <scope>NUCLEOTIDE SEQUENCE</scope>
    <source>
        <strain evidence="4">CBS 115976</strain>
    </source>
</reference>
<dbReference type="OrthoDB" id="3225429at2759"/>
<sequence>MKTFAYFLLSGLAVAQGSTSADCPKLPGGVVMGVPVPMVKEHIPTGCADLEILVARGTSEPDYKEGNGKFGVIIGDPLIGNLTKTLTGARGYPVQYPASNQTGGIVQGGLDVADRLKKMSTECPKMKFVLVGYSQGAAVMHAATNKRIPEELYSKIIALVMYGDPVFKMSAIPAFPAALQSKLLENCAVGDSVSLHKLVVCD</sequence>
<name>A0A6A6UDS7_9PEZI</name>
<dbReference type="Gene3D" id="3.40.50.1820">
    <property type="entry name" value="alpha/beta hydrolase"/>
    <property type="match status" value="1"/>
</dbReference>
<dbReference type="AlphaFoldDB" id="A0A6A6UDS7"/>
<keyword evidence="1 4" id="KW-0378">Hydrolase</keyword>
<dbReference type="PANTHER" id="PTHR33630:SF9">
    <property type="entry name" value="CUTINASE 4"/>
    <property type="match status" value="1"/>
</dbReference>
<dbReference type="EMBL" id="MU004234">
    <property type="protein sequence ID" value="KAF2670435.1"/>
    <property type="molecule type" value="Genomic_DNA"/>
</dbReference>
<feature type="chain" id="PRO_5025437556" evidence="3">
    <location>
        <begin position="21"/>
        <end position="202"/>
    </location>
</feature>
<organism evidence="4 5">
    <name type="scientific">Microthyrium microscopicum</name>
    <dbReference type="NCBI Taxonomy" id="703497"/>
    <lineage>
        <taxon>Eukaryota</taxon>
        <taxon>Fungi</taxon>
        <taxon>Dikarya</taxon>
        <taxon>Ascomycota</taxon>
        <taxon>Pezizomycotina</taxon>
        <taxon>Dothideomycetes</taxon>
        <taxon>Dothideomycetes incertae sedis</taxon>
        <taxon>Microthyriales</taxon>
        <taxon>Microthyriaceae</taxon>
        <taxon>Microthyrium</taxon>
    </lineage>
</organism>
<dbReference type="InterPro" id="IPR029058">
    <property type="entry name" value="AB_hydrolase_fold"/>
</dbReference>
<dbReference type="GO" id="GO:0052689">
    <property type="term" value="F:carboxylic ester hydrolase activity"/>
    <property type="evidence" value="ECO:0007669"/>
    <property type="project" value="UniProtKB-ARBA"/>
</dbReference>
<dbReference type="InterPro" id="IPR000675">
    <property type="entry name" value="Cutinase/axe"/>
</dbReference>
<accession>A0A6A6UDS7</accession>
<dbReference type="Proteomes" id="UP000799302">
    <property type="component" value="Unassembled WGS sequence"/>
</dbReference>
<protein>
    <submittedName>
        <fullName evidence="4">Alpha/beta-hydrolase</fullName>
    </submittedName>
</protein>
<evidence type="ECO:0000313" key="4">
    <source>
        <dbReference type="EMBL" id="KAF2670435.1"/>
    </source>
</evidence>
<keyword evidence="2" id="KW-1015">Disulfide bond</keyword>
<proteinExistence type="predicted"/>
<evidence type="ECO:0000256" key="2">
    <source>
        <dbReference type="ARBA" id="ARBA00023157"/>
    </source>
</evidence>
<feature type="signal peptide" evidence="3">
    <location>
        <begin position="1"/>
        <end position="20"/>
    </location>
</feature>
<gene>
    <name evidence="4" type="ORF">BT63DRAFT_238046</name>
</gene>
<evidence type="ECO:0000256" key="1">
    <source>
        <dbReference type="ARBA" id="ARBA00022801"/>
    </source>
</evidence>